<dbReference type="InterPro" id="IPR029033">
    <property type="entry name" value="His_PPase_superfam"/>
</dbReference>
<comment type="caution">
    <text evidence="1">The sequence shown here is derived from an EMBL/GenBank/DDBJ whole genome shotgun (WGS) entry which is preliminary data.</text>
</comment>
<dbReference type="PANTHER" id="PTHR48100">
    <property type="entry name" value="BROAD-SPECIFICITY PHOSPHATASE YOR283W-RELATED"/>
    <property type="match status" value="1"/>
</dbReference>
<organism evidence="1 2">
    <name type="scientific">Priestia koreensis</name>
    <dbReference type="NCBI Taxonomy" id="284581"/>
    <lineage>
        <taxon>Bacteria</taxon>
        <taxon>Bacillati</taxon>
        <taxon>Bacillota</taxon>
        <taxon>Bacilli</taxon>
        <taxon>Bacillales</taxon>
        <taxon>Bacillaceae</taxon>
        <taxon>Priestia</taxon>
    </lineage>
</organism>
<evidence type="ECO:0000313" key="2">
    <source>
        <dbReference type="Proteomes" id="UP000037558"/>
    </source>
</evidence>
<protein>
    <submittedName>
        <fullName evidence="1">Phosphoglycerate mutase</fullName>
    </submittedName>
</protein>
<sequence length="179" mass="20617">MSKKVFLVRHCQAKGQEESAILTEKGFLQAEALSCFFEQYNIDRIISSPYTRALQTIEPTARIKGVKVEQDMRLTERILSASSMNDWYEKLEKTFRDLDLSYEGGESSREAMRRAQSVIHDIADHEADSTVLVTHGNLLSLLLKSYDALIGFPQWAELRNPDVFLLELKDFKIKRLYPL</sequence>
<keyword evidence="2" id="KW-1185">Reference proteome</keyword>
<accession>A0A0M0KYK9</accession>
<dbReference type="Proteomes" id="UP000037558">
    <property type="component" value="Unassembled WGS sequence"/>
</dbReference>
<dbReference type="GO" id="GO:0005737">
    <property type="term" value="C:cytoplasm"/>
    <property type="evidence" value="ECO:0007669"/>
    <property type="project" value="TreeGrafter"/>
</dbReference>
<dbReference type="OrthoDB" id="512570at2"/>
<dbReference type="EMBL" id="LILC01000021">
    <property type="protein sequence ID" value="KOO43453.1"/>
    <property type="molecule type" value="Genomic_DNA"/>
</dbReference>
<dbReference type="SMART" id="SM00855">
    <property type="entry name" value="PGAM"/>
    <property type="match status" value="1"/>
</dbReference>
<evidence type="ECO:0000313" key="1">
    <source>
        <dbReference type="EMBL" id="KOO43453.1"/>
    </source>
</evidence>
<proteinExistence type="predicted"/>
<name>A0A0M0KYK9_9BACI</name>
<dbReference type="AlphaFoldDB" id="A0A0M0KYK9"/>
<dbReference type="CDD" id="cd07067">
    <property type="entry name" value="HP_PGM_like"/>
    <property type="match status" value="1"/>
</dbReference>
<dbReference type="GO" id="GO:0016791">
    <property type="term" value="F:phosphatase activity"/>
    <property type="evidence" value="ECO:0007669"/>
    <property type="project" value="TreeGrafter"/>
</dbReference>
<dbReference type="Gene3D" id="3.40.50.1240">
    <property type="entry name" value="Phosphoglycerate mutase-like"/>
    <property type="match status" value="1"/>
</dbReference>
<gene>
    <name evidence="1" type="ORF">AMD01_15605</name>
</gene>
<dbReference type="RefSeq" id="WP_053402365.1">
    <property type="nucleotide sequence ID" value="NZ_LILC01000021.1"/>
</dbReference>
<dbReference type="PANTHER" id="PTHR48100:SF1">
    <property type="entry name" value="HISTIDINE PHOSPHATASE FAMILY PROTEIN-RELATED"/>
    <property type="match status" value="1"/>
</dbReference>
<dbReference type="Pfam" id="PF00300">
    <property type="entry name" value="His_Phos_1"/>
    <property type="match status" value="1"/>
</dbReference>
<dbReference type="PATRIC" id="fig|284581.3.peg.1122"/>
<reference evidence="2" key="1">
    <citation type="submission" date="2015-08" db="EMBL/GenBank/DDBJ databases">
        <title>Fjat-14210 dsm16467.</title>
        <authorList>
            <person name="Liu B."/>
            <person name="Wang J."/>
            <person name="Zhu Y."/>
            <person name="Liu G."/>
            <person name="Chen Q."/>
            <person name="Chen Z."/>
            <person name="Lan J."/>
            <person name="Che J."/>
            <person name="Ge C."/>
            <person name="Shi H."/>
            <person name="Pan Z."/>
            <person name="Liu X."/>
        </authorList>
    </citation>
    <scope>NUCLEOTIDE SEQUENCE [LARGE SCALE GENOMIC DNA]</scope>
    <source>
        <strain evidence="2">DSM 16467</strain>
    </source>
</reference>
<dbReference type="SUPFAM" id="SSF53254">
    <property type="entry name" value="Phosphoglycerate mutase-like"/>
    <property type="match status" value="1"/>
</dbReference>
<dbReference type="InterPro" id="IPR013078">
    <property type="entry name" value="His_Pase_superF_clade-1"/>
</dbReference>
<dbReference type="STRING" id="284581.AMD01_15605"/>
<dbReference type="InterPro" id="IPR050275">
    <property type="entry name" value="PGM_Phosphatase"/>
</dbReference>